<keyword evidence="3" id="KW-1185">Reference proteome</keyword>
<comment type="caution">
    <text evidence="2">The sequence shown here is derived from an EMBL/GenBank/DDBJ whole genome shotgun (WGS) entry which is preliminary data.</text>
</comment>
<accession>A0ABN1GXA6</accession>
<dbReference type="Proteomes" id="UP001500957">
    <property type="component" value="Unassembled WGS sequence"/>
</dbReference>
<gene>
    <name evidence="2" type="ORF">GCM10009547_26860</name>
</gene>
<evidence type="ECO:0000313" key="2">
    <source>
        <dbReference type="EMBL" id="GAA0622548.1"/>
    </source>
</evidence>
<sequence>MSGTGSANTSYFMNAQTADRFGQAQPHDEGMHRAAREENDHPALVETVFAGFNVPEADIHCLNYIWLHPNLRLMSGGAWCWRGFVGSQLEADLFDMRDFVPDTAITDDGGDLTDVTLPNGYRYQVVEPLQSIRMTYDDPARGNGFDVTQTAIMPPAMLPSNRHFDQVMRSTGTLRLRGEEFEVNSYAVRDRSWGEARTEDPAGASAIHWLVAVFGDDYAVHVTGLQDPTTAHWRDDFPEDPARAAAMNRGWVWRDGQLLTVTEARIETEWDTAHRRQAAHRVVAVDETGAEHVLHGQLRAAAPWHTWSNVHMSIGLARWESAGRTGYGDSQVAMWTDFVRAALRRG</sequence>
<proteinExistence type="predicted"/>
<organism evidence="2 3">
    <name type="scientific">Sporichthya brevicatena</name>
    <dbReference type="NCBI Taxonomy" id="171442"/>
    <lineage>
        <taxon>Bacteria</taxon>
        <taxon>Bacillati</taxon>
        <taxon>Actinomycetota</taxon>
        <taxon>Actinomycetes</taxon>
        <taxon>Sporichthyales</taxon>
        <taxon>Sporichthyaceae</taxon>
        <taxon>Sporichthya</taxon>
    </lineage>
</organism>
<name>A0ABN1GXA6_9ACTN</name>
<evidence type="ECO:0000259" key="1">
    <source>
        <dbReference type="Pfam" id="PF23212"/>
    </source>
</evidence>
<dbReference type="InterPro" id="IPR055492">
    <property type="entry name" value="DUF7064"/>
</dbReference>
<feature type="domain" description="DUF7064" evidence="1">
    <location>
        <begin position="204"/>
        <end position="333"/>
    </location>
</feature>
<dbReference type="Pfam" id="PF23212">
    <property type="entry name" value="DUF7064"/>
    <property type="match status" value="1"/>
</dbReference>
<dbReference type="RefSeq" id="WP_344605505.1">
    <property type="nucleotide sequence ID" value="NZ_BAAAHE010000020.1"/>
</dbReference>
<protein>
    <recommendedName>
        <fullName evidence="1">DUF7064 domain-containing protein</fullName>
    </recommendedName>
</protein>
<evidence type="ECO:0000313" key="3">
    <source>
        <dbReference type="Proteomes" id="UP001500957"/>
    </source>
</evidence>
<dbReference type="SUPFAM" id="SSF159245">
    <property type="entry name" value="AttH-like"/>
    <property type="match status" value="1"/>
</dbReference>
<reference evidence="2 3" key="1">
    <citation type="journal article" date="2019" name="Int. J. Syst. Evol. Microbiol.">
        <title>The Global Catalogue of Microorganisms (GCM) 10K type strain sequencing project: providing services to taxonomists for standard genome sequencing and annotation.</title>
        <authorList>
            <consortium name="The Broad Institute Genomics Platform"/>
            <consortium name="The Broad Institute Genome Sequencing Center for Infectious Disease"/>
            <person name="Wu L."/>
            <person name="Ma J."/>
        </authorList>
    </citation>
    <scope>NUCLEOTIDE SEQUENCE [LARGE SCALE GENOMIC DNA]</scope>
    <source>
        <strain evidence="2 3">JCM 10671</strain>
    </source>
</reference>
<dbReference type="EMBL" id="BAAAHE010000020">
    <property type="protein sequence ID" value="GAA0622548.1"/>
    <property type="molecule type" value="Genomic_DNA"/>
</dbReference>